<evidence type="ECO:0000313" key="4">
    <source>
        <dbReference type="Proteomes" id="UP000646738"/>
    </source>
</evidence>
<keyword evidence="2" id="KW-0472">Membrane</keyword>
<accession>A0ABQ3RB10</accession>
<feature type="transmembrane region" description="Helical" evidence="2">
    <location>
        <begin position="71"/>
        <end position="92"/>
    </location>
</feature>
<name>A0ABQ3RB10_STRRR</name>
<dbReference type="Proteomes" id="UP000646738">
    <property type="component" value="Unassembled WGS sequence"/>
</dbReference>
<feature type="compositionally biased region" description="Low complexity" evidence="1">
    <location>
        <begin position="17"/>
        <end position="34"/>
    </location>
</feature>
<reference evidence="4" key="1">
    <citation type="submission" date="2023-07" db="EMBL/GenBank/DDBJ databases">
        <title>Whole genome shotgun sequence of Streptomyces achromogenes subsp. rubradiris NBRC 14000.</title>
        <authorList>
            <person name="Komaki H."/>
            <person name="Tamura T."/>
        </authorList>
    </citation>
    <scope>NUCLEOTIDE SEQUENCE [LARGE SCALE GENOMIC DNA]</scope>
    <source>
        <strain evidence="4">NBRC 14000</strain>
    </source>
</reference>
<sequence>MADVEGGRTVTDVFRTSGPEYSPGAPGSAGSGHPSHGRLAGPYGGQPDSPGTAGQDDGWAKTEPRRPVMVWWGWVILLIAVAGLLVAAAVAVQARRRSGTVIAVRSDHRAGREGSR</sequence>
<keyword evidence="2" id="KW-0812">Transmembrane</keyword>
<evidence type="ECO:0000256" key="2">
    <source>
        <dbReference type="SAM" id="Phobius"/>
    </source>
</evidence>
<keyword evidence="2" id="KW-1133">Transmembrane helix</keyword>
<evidence type="ECO:0008006" key="5">
    <source>
        <dbReference type="Google" id="ProtNLM"/>
    </source>
</evidence>
<proteinExistence type="predicted"/>
<feature type="region of interest" description="Disordered" evidence="1">
    <location>
        <begin position="1"/>
        <end position="61"/>
    </location>
</feature>
<organism evidence="3 4">
    <name type="scientific">Streptomyces rubradiris</name>
    <name type="common">Streptomyces achromogenes subsp. rubradiris</name>
    <dbReference type="NCBI Taxonomy" id="285531"/>
    <lineage>
        <taxon>Bacteria</taxon>
        <taxon>Bacillati</taxon>
        <taxon>Actinomycetota</taxon>
        <taxon>Actinomycetes</taxon>
        <taxon>Kitasatosporales</taxon>
        <taxon>Streptomycetaceae</taxon>
        <taxon>Streptomyces</taxon>
    </lineage>
</organism>
<dbReference type="EMBL" id="BNEA01000015">
    <property type="protein sequence ID" value="GHI53037.1"/>
    <property type="molecule type" value="Genomic_DNA"/>
</dbReference>
<evidence type="ECO:0000256" key="1">
    <source>
        <dbReference type="SAM" id="MobiDB-lite"/>
    </source>
</evidence>
<keyword evidence="4" id="KW-1185">Reference proteome</keyword>
<protein>
    <recommendedName>
        <fullName evidence="5">MYXO-CTERM domain-containing protein</fullName>
    </recommendedName>
</protein>
<evidence type="ECO:0000313" key="3">
    <source>
        <dbReference type="EMBL" id="GHI53037.1"/>
    </source>
</evidence>
<gene>
    <name evidence="3" type="ORF">Srubr_28830</name>
</gene>
<comment type="caution">
    <text evidence="3">The sequence shown here is derived from an EMBL/GenBank/DDBJ whole genome shotgun (WGS) entry which is preliminary data.</text>
</comment>